<reference evidence="2 3" key="1">
    <citation type="submission" date="2018-12" db="EMBL/GenBank/DDBJ databases">
        <authorList>
            <person name="Yang Y."/>
        </authorList>
    </citation>
    <scope>NUCLEOTIDE SEQUENCE [LARGE SCALE GENOMIC DNA]</scope>
    <source>
        <strain evidence="2 3">L-25-5w-1</strain>
    </source>
</reference>
<feature type="region of interest" description="Disordered" evidence="1">
    <location>
        <begin position="1"/>
        <end position="139"/>
    </location>
</feature>
<protein>
    <submittedName>
        <fullName evidence="2">Uncharacterized protein</fullName>
    </submittedName>
</protein>
<dbReference type="EMBL" id="RXMA01000001">
    <property type="protein sequence ID" value="RTR24224.1"/>
    <property type="molecule type" value="Genomic_DNA"/>
</dbReference>
<feature type="compositionally biased region" description="Basic and acidic residues" evidence="1">
    <location>
        <begin position="68"/>
        <end position="78"/>
    </location>
</feature>
<dbReference type="Gene3D" id="1.10.3990.20">
    <property type="entry name" value="protein bp1543"/>
    <property type="match status" value="1"/>
</dbReference>
<organism evidence="2 3">
    <name type="scientific">Azospirillum griseum</name>
    <dbReference type="NCBI Taxonomy" id="2496639"/>
    <lineage>
        <taxon>Bacteria</taxon>
        <taxon>Pseudomonadati</taxon>
        <taxon>Pseudomonadota</taxon>
        <taxon>Alphaproteobacteria</taxon>
        <taxon>Rhodospirillales</taxon>
        <taxon>Azospirillaceae</taxon>
        <taxon>Azospirillum</taxon>
    </lineage>
</organism>
<gene>
    <name evidence="2" type="ORF">EJ903_00070</name>
</gene>
<comment type="caution">
    <text evidence="2">The sequence shown here is derived from an EMBL/GenBank/DDBJ whole genome shotgun (WGS) entry which is preliminary data.</text>
</comment>
<evidence type="ECO:0000256" key="1">
    <source>
        <dbReference type="SAM" id="MobiDB-lite"/>
    </source>
</evidence>
<proteinExistence type="predicted"/>
<dbReference type="InterPro" id="IPR038268">
    <property type="entry name" value="RHH_sf"/>
</dbReference>
<evidence type="ECO:0000313" key="2">
    <source>
        <dbReference type="EMBL" id="RTR24224.1"/>
    </source>
</evidence>
<accession>A0A3S0II57</accession>
<name>A0A3S0II57_9PROT</name>
<evidence type="ECO:0000313" key="3">
    <source>
        <dbReference type="Proteomes" id="UP000277007"/>
    </source>
</evidence>
<sequence length="285" mass="31753">MAARAVDPSHRPRVGRLQTPAGLPAAQAQPSPRRRRRLCRVHDADPLHEAVRASIGRRPRQGRSGGTLDRRSLSEPVKRPRAHCPGQPRRRRPPCWPPGRPGCAHQPPGDKRVRPTPAREPSMISVKGIVPTSPPESKLDRIMGCVRKTAAKTTTATITLRHTGMPARRTTMSLDTPSWRLLDHIAQIEGLEHRDALISRIEAAFYGRDIPLTHLVREFLLTWCAEDILLDIDAATKGGLAEWHAEEARRAEDTAKDSPLPLQRSRLRNAARMHRQSAALALKDL</sequence>
<feature type="compositionally biased region" description="Basic and acidic residues" evidence="1">
    <location>
        <begin position="40"/>
        <end position="51"/>
    </location>
</feature>
<dbReference type="AlphaFoldDB" id="A0A3S0II57"/>
<dbReference type="Proteomes" id="UP000277007">
    <property type="component" value="Unassembled WGS sequence"/>
</dbReference>
<keyword evidence="3" id="KW-1185">Reference proteome</keyword>